<sequence length="197" mass="20780">RNENRANQSCRGEAVKQDKLPFPSTGSPFPGEVTSPSPPLPGPPPRTRGSPARTATPCPGISSRALFRRPGVRSTPGLSPRFPPAAPASLRLVAAGICAGGVPPGPPAHLDPCPAGPTWTARITDMDARGPKAPGGDALRDAAENLFQELQEHFQALTATLNLRTEEMGNRIEDLQKSVNDLMAQAGIENPIKEQMT</sequence>
<dbReference type="Proteomes" id="UP000472268">
    <property type="component" value="Chromosome 14"/>
</dbReference>
<dbReference type="GO" id="GO:0003714">
    <property type="term" value="F:transcription corepressor activity"/>
    <property type="evidence" value="ECO:0007669"/>
    <property type="project" value="InterPro"/>
</dbReference>
<dbReference type="OMA" id="PTWTARI"/>
<dbReference type="GO" id="GO:0070370">
    <property type="term" value="P:cellular heat acclimation"/>
    <property type="evidence" value="ECO:0007669"/>
    <property type="project" value="TreeGrafter"/>
</dbReference>
<evidence type="ECO:0000256" key="4">
    <source>
        <dbReference type="SAM" id="Coils"/>
    </source>
</evidence>
<dbReference type="PANTHER" id="PTHR19424:SF4">
    <property type="entry name" value="HEAT SHOCK FACTOR-BINDING PROTEIN 1-LIKE PROTEIN 1"/>
    <property type="match status" value="1"/>
</dbReference>
<evidence type="ECO:0000256" key="5">
    <source>
        <dbReference type="SAM" id="MobiDB-lite"/>
    </source>
</evidence>
<evidence type="ECO:0000313" key="7">
    <source>
        <dbReference type="Proteomes" id="UP000472268"/>
    </source>
</evidence>
<keyword evidence="7" id="KW-1185">Reference proteome</keyword>
<accession>A0A673UXK5</accession>
<comment type="similarity">
    <text evidence="1">Belongs to the HSBP1 family.</text>
</comment>
<proteinExistence type="inferred from homology"/>
<reference evidence="6 7" key="1">
    <citation type="submission" date="2019-05" db="EMBL/GenBank/DDBJ databases">
        <title>A Chromosome-scale Meerkat (S. suricatta) Genome Assembly.</title>
        <authorList>
            <person name="Dudchenko O."/>
            <person name="Lieberman Aiden E."/>
            <person name="Tung J."/>
            <person name="Barreiro L.B."/>
            <person name="Clutton-Brock T.H."/>
        </authorList>
    </citation>
    <scope>NUCLEOTIDE SEQUENCE [LARGE SCALE GENOMIC DNA]</scope>
</reference>
<feature type="compositionally biased region" description="Pro residues" evidence="5">
    <location>
        <begin position="36"/>
        <end position="46"/>
    </location>
</feature>
<dbReference type="Pfam" id="PF06825">
    <property type="entry name" value="HSBP1"/>
    <property type="match status" value="1"/>
</dbReference>
<feature type="coiled-coil region" evidence="4">
    <location>
        <begin position="140"/>
        <end position="185"/>
    </location>
</feature>
<evidence type="ECO:0000256" key="2">
    <source>
        <dbReference type="ARBA" id="ARBA00023054"/>
    </source>
</evidence>
<dbReference type="InterPro" id="IPR009643">
    <property type="entry name" value="HS1-bd"/>
</dbReference>
<protein>
    <recommendedName>
        <fullName evidence="3">Heat shock factor-binding protein 1-like protein 1</fullName>
    </recommendedName>
</protein>
<name>A0A673UXK5_SURSU</name>
<reference evidence="6" key="2">
    <citation type="submission" date="2025-08" db="UniProtKB">
        <authorList>
            <consortium name="Ensembl"/>
        </authorList>
    </citation>
    <scope>IDENTIFICATION</scope>
</reference>
<dbReference type="Gene3D" id="1.20.5.430">
    <property type="match status" value="1"/>
</dbReference>
<evidence type="ECO:0000256" key="1">
    <source>
        <dbReference type="ARBA" id="ARBA00006349"/>
    </source>
</evidence>
<dbReference type="AlphaFoldDB" id="A0A673UXK5"/>
<evidence type="ECO:0000313" key="6">
    <source>
        <dbReference type="Ensembl" id="ENSSSUP00005026066.1"/>
    </source>
</evidence>
<dbReference type="GO" id="GO:0005634">
    <property type="term" value="C:nucleus"/>
    <property type="evidence" value="ECO:0007669"/>
    <property type="project" value="TreeGrafter"/>
</dbReference>
<feature type="compositionally biased region" description="Low complexity" evidence="5">
    <location>
        <begin position="47"/>
        <end position="57"/>
    </location>
</feature>
<dbReference type="FunFam" id="1.20.5.430:FF:000004">
    <property type="entry name" value="heat shock factor-binding protein 1-like protein 1"/>
    <property type="match status" value="1"/>
</dbReference>
<reference evidence="6" key="3">
    <citation type="submission" date="2025-09" db="UniProtKB">
        <authorList>
            <consortium name="Ensembl"/>
        </authorList>
    </citation>
    <scope>IDENTIFICATION</scope>
</reference>
<dbReference type="GO" id="GO:0005829">
    <property type="term" value="C:cytosol"/>
    <property type="evidence" value="ECO:0007669"/>
    <property type="project" value="TreeGrafter"/>
</dbReference>
<keyword evidence="2 4" id="KW-0175">Coiled coil</keyword>
<organism evidence="6 7">
    <name type="scientific">Suricata suricatta</name>
    <name type="common">Meerkat</name>
    <dbReference type="NCBI Taxonomy" id="37032"/>
    <lineage>
        <taxon>Eukaryota</taxon>
        <taxon>Metazoa</taxon>
        <taxon>Chordata</taxon>
        <taxon>Craniata</taxon>
        <taxon>Vertebrata</taxon>
        <taxon>Euteleostomi</taxon>
        <taxon>Mammalia</taxon>
        <taxon>Eutheria</taxon>
        <taxon>Laurasiatheria</taxon>
        <taxon>Carnivora</taxon>
        <taxon>Feliformia</taxon>
        <taxon>Herpestidae</taxon>
        <taxon>Suricata</taxon>
    </lineage>
</organism>
<gene>
    <name evidence="6" type="primary">HSBP1L1</name>
</gene>
<evidence type="ECO:0000256" key="3">
    <source>
        <dbReference type="ARBA" id="ARBA00067977"/>
    </source>
</evidence>
<feature type="compositionally biased region" description="Polar residues" evidence="5">
    <location>
        <begin position="1"/>
        <end position="10"/>
    </location>
</feature>
<dbReference type="PANTHER" id="PTHR19424">
    <property type="entry name" value="HEAT SHOCK FACTOR BINDING PROTEIN 1"/>
    <property type="match status" value="1"/>
</dbReference>
<dbReference type="Ensembl" id="ENSSSUT00005029796.1">
    <property type="protein sequence ID" value="ENSSSUP00005026066.1"/>
    <property type="gene ID" value="ENSSSUG00005016929.1"/>
</dbReference>
<feature type="region of interest" description="Disordered" evidence="5">
    <location>
        <begin position="1"/>
        <end position="64"/>
    </location>
</feature>